<dbReference type="CDD" id="cd22157">
    <property type="entry name" value="F-box_AtFBW1-like"/>
    <property type="match status" value="1"/>
</dbReference>
<dbReference type="InterPro" id="IPR017451">
    <property type="entry name" value="F-box-assoc_interact_dom"/>
</dbReference>
<feature type="domain" description="F-box" evidence="1">
    <location>
        <begin position="25"/>
        <end position="72"/>
    </location>
</feature>
<dbReference type="PANTHER" id="PTHR31111">
    <property type="entry name" value="BNAA05G37150D PROTEIN-RELATED"/>
    <property type="match status" value="1"/>
</dbReference>
<dbReference type="SUPFAM" id="SSF81383">
    <property type="entry name" value="F-box domain"/>
    <property type="match status" value="1"/>
</dbReference>
<dbReference type="Gene3D" id="1.20.1280.50">
    <property type="match status" value="1"/>
</dbReference>
<dbReference type="AlphaFoldDB" id="D7MR00"/>
<dbReference type="STRING" id="81972.D7MR00"/>
<evidence type="ECO:0000259" key="1">
    <source>
        <dbReference type="PROSITE" id="PS50181"/>
    </source>
</evidence>
<dbReference type="HOGENOM" id="CLU_027176_8_2_1"/>
<sequence length="293" mass="33956">MKPSQRPHNLLDITASPAGIMAGKRSCNINIPLDLMVEILKKLPAKSLARFQCVSKQWTSIIVINSIVTRSLTQPPSCDPHFIFSHSNSQFSFVFSHVHEPHQITNQEQQLYHEKICGKGYGIETRFQYLRGLVGFWRSTYWYVCLAKQIDPSKNLSCRVFTLGDPKKKWMRIQCGIGSHFPLDNAVCINGAIYYKATKMKPNEGSVLVSFDVRSEKFNHVQTPNNMTIYRRDYTLINYQGKLAFICRNKMINEDADMWVMEDAEKQEWSKITFFWHASRYNKSDQNWGCYSS</sequence>
<dbReference type="Pfam" id="PF08268">
    <property type="entry name" value="FBA_3"/>
    <property type="match status" value="1"/>
</dbReference>
<dbReference type="PANTHER" id="PTHR31111:SF105">
    <property type="entry name" value="F-BOX DOMAIN-CONTAINING PROTEIN"/>
    <property type="match status" value="1"/>
</dbReference>
<evidence type="ECO:0000313" key="2">
    <source>
        <dbReference type="EMBL" id="EFH42115.1"/>
    </source>
</evidence>
<organism evidence="3">
    <name type="scientific">Arabidopsis lyrata subsp. lyrata</name>
    <name type="common">Lyre-leaved rock-cress</name>
    <dbReference type="NCBI Taxonomy" id="81972"/>
    <lineage>
        <taxon>Eukaryota</taxon>
        <taxon>Viridiplantae</taxon>
        <taxon>Streptophyta</taxon>
        <taxon>Embryophyta</taxon>
        <taxon>Tracheophyta</taxon>
        <taxon>Spermatophyta</taxon>
        <taxon>Magnoliopsida</taxon>
        <taxon>eudicotyledons</taxon>
        <taxon>Gunneridae</taxon>
        <taxon>Pentapetalae</taxon>
        <taxon>rosids</taxon>
        <taxon>malvids</taxon>
        <taxon>Brassicales</taxon>
        <taxon>Brassicaceae</taxon>
        <taxon>Camelineae</taxon>
        <taxon>Arabidopsis</taxon>
    </lineage>
</organism>
<protein>
    <recommendedName>
        <fullName evidence="1">F-box domain-containing protein</fullName>
    </recommendedName>
</protein>
<name>D7MR00_ARALL</name>
<keyword evidence="3" id="KW-1185">Reference proteome</keyword>
<dbReference type="InterPro" id="IPR013187">
    <property type="entry name" value="F-box-assoc_dom_typ3"/>
</dbReference>
<dbReference type="NCBIfam" id="TIGR01640">
    <property type="entry name" value="F_box_assoc_1"/>
    <property type="match status" value="1"/>
</dbReference>
<dbReference type="SMART" id="SM00256">
    <property type="entry name" value="FBOX"/>
    <property type="match status" value="1"/>
</dbReference>
<reference evidence="3" key="1">
    <citation type="journal article" date="2011" name="Nat. Genet.">
        <title>The Arabidopsis lyrata genome sequence and the basis of rapid genome size change.</title>
        <authorList>
            <person name="Hu T.T."/>
            <person name="Pattyn P."/>
            <person name="Bakker E.G."/>
            <person name="Cao J."/>
            <person name="Cheng J.-F."/>
            <person name="Clark R.M."/>
            <person name="Fahlgren N."/>
            <person name="Fawcett J.A."/>
            <person name="Grimwood J."/>
            <person name="Gundlach H."/>
            <person name="Haberer G."/>
            <person name="Hollister J.D."/>
            <person name="Ossowski S."/>
            <person name="Ottilar R.P."/>
            <person name="Salamov A.A."/>
            <person name="Schneeberger K."/>
            <person name="Spannagl M."/>
            <person name="Wang X."/>
            <person name="Yang L."/>
            <person name="Nasrallah M.E."/>
            <person name="Bergelson J."/>
            <person name="Carrington J.C."/>
            <person name="Gaut B.S."/>
            <person name="Schmutz J."/>
            <person name="Mayer K.F.X."/>
            <person name="Van de Peer Y."/>
            <person name="Grigoriev I.V."/>
            <person name="Nordborg M."/>
            <person name="Weigel D."/>
            <person name="Guo Y.-L."/>
        </authorList>
    </citation>
    <scope>NUCLEOTIDE SEQUENCE [LARGE SCALE GENOMIC DNA]</scope>
    <source>
        <strain evidence="3">cv. MN47</strain>
    </source>
</reference>
<evidence type="ECO:0000313" key="3">
    <source>
        <dbReference type="Proteomes" id="UP000008694"/>
    </source>
</evidence>
<dbReference type="InterPro" id="IPR036047">
    <property type="entry name" value="F-box-like_dom_sf"/>
</dbReference>
<gene>
    <name evidence="2" type="ORF">ARALYDRAFT_918170</name>
</gene>
<dbReference type="Pfam" id="PF00646">
    <property type="entry name" value="F-box"/>
    <property type="match status" value="1"/>
</dbReference>
<proteinExistence type="predicted"/>
<accession>D7MR00</accession>
<dbReference type="PROSITE" id="PS50181">
    <property type="entry name" value="FBOX"/>
    <property type="match status" value="1"/>
</dbReference>
<dbReference type="InterPro" id="IPR001810">
    <property type="entry name" value="F-box_dom"/>
</dbReference>
<dbReference type="Proteomes" id="UP000008694">
    <property type="component" value="Unassembled WGS sequence"/>
</dbReference>
<dbReference type="Gramene" id="scaffold_801570.1">
    <property type="protein sequence ID" value="scaffold_801570.1"/>
    <property type="gene ID" value="scaffold_801570.1"/>
</dbReference>
<dbReference type="EMBL" id="GL348720">
    <property type="protein sequence ID" value="EFH42115.1"/>
    <property type="molecule type" value="Genomic_DNA"/>
</dbReference>